<feature type="region of interest" description="Disordered" evidence="1">
    <location>
        <begin position="74"/>
        <end position="118"/>
    </location>
</feature>
<dbReference type="RefSeq" id="XP_013180336.1">
    <property type="nucleotide sequence ID" value="XM_013324882.1"/>
</dbReference>
<gene>
    <name evidence="3" type="primary">LOC106126972</name>
</gene>
<reference evidence="3" key="1">
    <citation type="submission" date="2025-08" db="UniProtKB">
        <authorList>
            <consortium name="RefSeq"/>
        </authorList>
    </citation>
    <scope>IDENTIFICATION</scope>
</reference>
<proteinExistence type="predicted"/>
<feature type="region of interest" description="Disordered" evidence="1">
    <location>
        <begin position="210"/>
        <end position="256"/>
    </location>
</feature>
<protein>
    <submittedName>
        <fullName evidence="3">Uncharacterized protein LOC106126972</fullName>
    </submittedName>
</protein>
<sequence>MKLALIVGIVAAVLVAEASCQYPHIIYPTYRPPPQRPIIIRTARQAGNGEPLWLYKDDNIDRAPTSGDIPRLPPYIDPIKLDPHTRTARSYDSGSSRRAGGTHTSGGSRDTGATHPGYNRRNMAKFLPILAILAVFVGESLCGVRVIRPTYRPPPQRPVIRTARQVNDEPLWLYQGDDVIKAPSTGEHPYLPPYIDDIKLDPNIRVARSFDSRSSKHSGGSHSTSSGSRDTGATHPGYNRRNARSIQTPPLFPTLSPTRPRYVPIYVRSPRDIQFQGFKKPTYHDVVIPNWNPNVKTDPRQILRIKSRN</sequence>
<evidence type="ECO:0000256" key="1">
    <source>
        <dbReference type="SAM" id="MobiDB-lite"/>
    </source>
</evidence>
<accession>A0AAJ7EK25</accession>
<feature type="chain" id="PRO_5042459955" evidence="2">
    <location>
        <begin position="21"/>
        <end position="309"/>
    </location>
</feature>
<dbReference type="GeneID" id="106126972"/>
<feature type="signal peptide" evidence="2">
    <location>
        <begin position="1"/>
        <end position="20"/>
    </location>
</feature>
<dbReference type="Proteomes" id="UP000694872">
    <property type="component" value="Unplaced"/>
</dbReference>
<feature type="compositionally biased region" description="Low complexity" evidence="1">
    <location>
        <begin position="217"/>
        <end position="231"/>
    </location>
</feature>
<evidence type="ECO:0000256" key="2">
    <source>
        <dbReference type="SAM" id="SignalP"/>
    </source>
</evidence>
<evidence type="ECO:0000313" key="3">
    <source>
        <dbReference type="RefSeq" id="XP_013180336.1"/>
    </source>
</evidence>
<dbReference type="KEGG" id="pxu:106126972"/>
<dbReference type="CTD" id="100146108"/>
<organism evidence="3">
    <name type="scientific">Papilio xuthus</name>
    <name type="common">Asian swallowtail butterfly</name>
    <dbReference type="NCBI Taxonomy" id="66420"/>
    <lineage>
        <taxon>Eukaryota</taxon>
        <taxon>Metazoa</taxon>
        <taxon>Ecdysozoa</taxon>
        <taxon>Arthropoda</taxon>
        <taxon>Hexapoda</taxon>
        <taxon>Insecta</taxon>
        <taxon>Pterygota</taxon>
        <taxon>Neoptera</taxon>
        <taxon>Endopterygota</taxon>
        <taxon>Lepidoptera</taxon>
        <taxon>Glossata</taxon>
        <taxon>Ditrysia</taxon>
        <taxon>Papilionoidea</taxon>
        <taxon>Papilionidae</taxon>
        <taxon>Papilioninae</taxon>
        <taxon>Papilio</taxon>
    </lineage>
</organism>
<dbReference type="AlphaFoldDB" id="A0AAJ7EK25"/>
<keyword evidence="2" id="KW-0732">Signal</keyword>
<name>A0AAJ7EK25_PAPXU</name>